<evidence type="ECO:0000313" key="2">
    <source>
        <dbReference type="Proteomes" id="UP001058974"/>
    </source>
</evidence>
<dbReference type="EMBL" id="JAMSHJ010000005">
    <property type="protein sequence ID" value="KAI5407624.1"/>
    <property type="molecule type" value="Genomic_DNA"/>
</dbReference>
<proteinExistence type="predicted"/>
<sequence length="168" mass="18651">MVSNMDILIAVDVSNKEIHLSHLLFCLAEDVISRSISKLVSQGVLELIKSSRNNLVPSLIFYVDVVLIFCSGKMSNINSLKTGFQEYSMDYGHCLNLGKSSIYSSLITESNVNSIIASSGFSRGSFPFNYLGILIFKGRIKYSYLSHSSDVILNKLSAWKGSLLYMDN</sequence>
<dbReference type="PANTHER" id="PTHR33116">
    <property type="entry name" value="REVERSE TRANSCRIPTASE ZINC-BINDING DOMAIN-CONTAINING PROTEIN-RELATED-RELATED"/>
    <property type="match status" value="1"/>
</dbReference>
<dbReference type="AlphaFoldDB" id="A0A9D4WR91"/>
<evidence type="ECO:0000313" key="1">
    <source>
        <dbReference type="EMBL" id="KAI5407624.1"/>
    </source>
</evidence>
<organism evidence="1 2">
    <name type="scientific">Pisum sativum</name>
    <name type="common">Garden pea</name>
    <name type="synonym">Lathyrus oleraceus</name>
    <dbReference type="NCBI Taxonomy" id="3888"/>
    <lineage>
        <taxon>Eukaryota</taxon>
        <taxon>Viridiplantae</taxon>
        <taxon>Streptophyta</taxon>
        <taxon>Embryophyta</taxon>
        <taxon>Tracheophyta</taxon>
        <taxon>Spermatophyta</taxon>
        <taxon>Magnoliopsida</taxon>
        <taxon>eudicotyledons</taxon>
        <taxon>Gunneridae</taxon>
        <taxon>Pentapetalae</taxon>
        <taxon>rosids</taxon>
        <taxon>fabids</taxon>
        <taxon>Fabales</taxon>
        <taxon>Fabaceae</taxon>
        <taxon>Papilionoideae</taxon>
        <taxon>50 kb inversion clade</taxon>
        <taxon>NPAAA clade</taxon>
        <taxon>Hologalegina</taxon>
        <taxon>IRL clade</taxon>
        <taxon>Fabeae</taxon>
        <taxon>Lathyrus</taxon>
    </lineage>
</organism>
<reference evidence="1 2" key="1">
    <citation type="journal article" date="2022" name="Nat. Genet.">
        <title>Improved pea reference genome and pan-genome highlight genomic features and evolutionary characteristics.</title>
        <authorList>
            <person name="Yang T."/>
            <person name="Liu R."/>
            <person name="Luo Y."/>
            <person name="Hu S."/>
            <person name="Wang D."/>
            <person name="Wang C."/>
            <person name="Pandey M.K."/>
            <person name="Ge S."/>
            <person name="Xu Q."/>
            <person name="Li N."/>
            <person name="Li G."/>
            <person name="Huang Y."/>
            <person name="Saxena R.K."/>
            <person name="Ji Y."/>
            <person name="Li M."/>
            <person name="Yan X."/>
            <person name="He Y."/>
            <person name="Liu Y."/>
            <person name="Wang X."/>
            <person name="Xiang C."/>
            <person name="Varshney R.K."/>
            <person name="Ding H."/>
            <person name="Gao S."/>
            <person name="Zong X."/>
        </authorList>
    </citation>
    <scope>NUCLEOTIDE SEQUENCE [LARGE SCALE GENOMIC DNA]</scope>
    <source>
        <strain evidence="1 2">cv. Zhongwan 6</strain>
    </source>
</reference>
<protein>
    <submittedName>
        <fullName evidence="1">Uncharacterized protein</fullName>
    </submittedName>
</protein>
<dbReference type="PANTHER" id="PTHR33116:SF80">
    <property type="entry name" value="REVERSE TRANSCRIPTASE ZINC-BINDING DOMAIN-CONTAINING PROTEIN"/>
    <property type="match status" value="1"/>
</dbReference>
<name>A0A9D4WR91_PEA</name>
<accession>A0A9D4WR91</accession>
<dbReference type="Gramene" id="Psat05G0375700-T1">
    <property type="protein sequence ID" value="KAI5407624.1"/>
    <property type="gene ID" value="KIW84_053757"/>
</dbReference>
<comment type="caution">
    <text evidence="1">The sequence shown here is derived from an EMBL/GenBank/DDBJ whole genome shotgun (WGS) entry which is preliminary data.</text>
</comment>
<keyword evidence="2" id="KW-1185">Reference proteome</keyword>
<dbReference type="Proteomes" id="UP001058974">
    <property type="component" value="Chromosome 5"/>
</dbReference>
<gene>
    <name evidence="1" type="ORF">KIW84_053757</name>
</gene>